<dbReference type="EMBL" id="CP155573">
    <property type="protein sequence ID" value="XFO66400.1"/>
    <property type="molecule type" value="Genomic_DNA"/>
</dbReference>
<dbReference type="Gene3D" id="3.55.30.10">
    <property type="entry name" value="Hsp33 domain"/>
    <property type="match status" value="1"/>
</dbReference>
<dbReference type="Proteomes" id="UP000216752">
    <property type="component" value="Chromosome"/>
</dbReference>
<accession>A0ABZ3IL30</accession>
<evidence type="ECO:0000313" key="2">
    <source>
        <dbReference type="Proteomes" id="UP000216752"/>
    </source>
</evidence>
<reference evidence="1" key="1">
    <citation type="submission" date="2024-05" db="EMBL/GenBank/DDBJ databases">
        <title>Isolation and characterization of Sporomusa carbonis sp. nov., a carboxydotrophic hydrogenogen in the genus of Sporomusa isolated from a charcoal burning pile.</title>
        <authorList>
            <person name="Boeer T."/>
            <person name="Rosenbaum F."/>
            <person name="Eysell L."/>
            <person name="Mueller V."/>
            <person name="Daniel R."/>
            <person name="Poehlein A."/>
        </authorList>
    </citation>
    <scope>NUCLEOTIDE SEQUENCE [LARGE SCALE GENOMIC DNA]</scope>
    <source>
        <strain evidence="1">DSM 10669</strain>
    </source>
</reference>
<dbReference type="Pfam" id="PF01430">
    <property type="entry name" value="HSP33"/>
    <property type="match status" value="1"/>
</dbReference>
<dbReference type="InterPro" id="IPR016153">
    <property type="entry name" value="Heat_shock_Hsp33_N"/>
</dbReference>
<keyword evidence="2" id="KW-1185">Reference proteome</keyword>
<evidence type="ECO:0000313" key="1">
    <source>
        <dbReference type="EMBL" id="XFO66400.1"/>
    </source>
</evidence>
<name>A0ABZ3IL30_9FIRM</name>
<dbReference type="InterPro" id="IPR000397">
    <property type="entry name" value="Heat_shock_Hsp33"/>
</dbReference>
<dbReference type="SUPFAM" id="SSF64397">
    <property type="entry name" value="Hsp33 domain"/>
    <property type="match status" value="1"/>
</dbReference>
<organism evidence="1 2">
    <name type="scientific">Sporomusa silvacetica DSM 10669</name>
    <dbReference type="NCBI Taxonomy" id="1123289"/>
    <lineage>
        <taxon>Bacteria</taxon>
        <taxon>Bacillati</taxon>
        <taxon>Bacillota</taxon>
        <taxon>Negativicutes</taxon>
        <taxon>Selenomonadales</taxon>
        <taxon>Sporomusaceae</taxon>
        <taxon>Sporomusa</taxon>
    </lineage>
</organism>
<proteinExistence type="predicted"/>
<sequence>MSDRLEGRGTSMSPGLLAQTTLYRQCRTSLRRNSGRYNPVSCVEQTPSSVALGVLIAPDTTVAAAGGFFIQTLPSAKETARNRIISKQKPAVYISLVFWHYNK</sequence>
<gene>
    <name evidence="1" type="primary">hslO_2</name>
    <name evidence="1" type="ORF">SPSIL_025500</name>
</gene>
<protein>
    <submittedName>
        <fullName evidence="1">33 kDa chaperonin</fullName>
    </submittedName>
</protein>